<dbReference type="CDD" id="cd06257">
    <property type="entry name" value="DnaJ"/>
    <property type="match status" value="1"/>
</dbReference>
<dbReference type="SMART" id="SM00271">
    <property type="entry name" value="DnaJ"/>
    <property type="match status" value="1"/>
</dbReference>
<evidence type="ECO:0000259" key="1">
    <source>
        <dbReference type="PROSITE" id="PS50076"/>
    </source>
</evidence>
<dbReference type="OrthoDB" id="10250354at2759"/>
<reference evidence="2 3" key="1">
    <citation type="submission" date="2016-07" db="EMBL/GenBank/DDBJ databases">
        <title>Pervasive Adenine N6-methylation of Active Genes in Fungi.</title>
        <authorList>
            <consortium name="DOE Joint Genome Institute"/>
            <person name="Mondo S.J."/>
            <person name="Dannebaum R.O."/>
            <person name="Kuo R.C."/>
            <person name="Labutti K."/>
            <person name="Haridas S."/>
            <person name="Kuo A."/>
            <person name="Salamov A."/>
            <person name="Ahrendt S.R."/>
            <person name="Lipzen A."/>
            <person name="Sullivan W."/>
            <person name="Andreopoulos W.B."/>
            <person name="Clum A."/>
            <person name="Lindquist E."/>
            <person name="Daum C."/>
            <person name="Ramamoorthy G.K."/>
            <person name="Gryganskyi A."/>
            <person name="Culley D."/>
            <person name="Magnuson J.K."/>
            <person name="James T.Y."/>
            <person name="O'Malley M.A."/>
            <person name="Stajich J.E."/>
            <person name="Spatafora J.W."/>
            <person name="Visel A."/>
            <person name="Grigoriev I.V."/>
        </authorList>
    </citation>
    <scope>NUCLEOTIDE SEQUENCE [LARGE SCALE GENOMIC DNA]</scope>
    <source>
        <strain evidence="2 3">NRRL 1336</strain>
    </source>
</reference>
<dbReference type="STRING" id="90262.A0A1X2IGX0"/>
<dbReference type="Gene3D" id="1.10.287.110">
    <property type="entry name" value="DnaJ domain"/>
    <property type="match status" value="1"/>
</dbReference>
<organism evidence="2 3">
    <name type="scientific">Absidia repens</name>
    <dbReference type="NCBI Taxonomy" id="90262"/>
    <lineage>
        <taxon>Eukaryota</taxon>
        <taxon>Fungi</taxon>
        <taxon>Fungi incertae sedis</taxon>
        <taxon>Mucoromycota</taxon>
        <taxon>Mucoromycotina</taxon>
        <taxon>Mucoromycetes</taxon>
        <taxon>Mucorales</taxon>
        <taxon>Cunninghamellaceae</taxon>
        <taxon>Absidia</taxon>
    </lineage>
</organism>
<dbReference type="SUPFAM" id="SSF46565">
    <property type="entry name" value="Chaperone J-domain"/>
    <property type="match status" value="1"/>
</dbReference>
<name>A0A1X2IGX0_9FUNG</name>
<dbReference type="Pfam" id="PF00226">
    <property type="entry name" value="DnaJ"/>
    <property type="match status" value="1"/>
</dbReference>
<comment type="caution">
    <text evidence="2">The sequence shown here is derived from an EMBL/GenBank/DDBJ whole genome shotgun (WGS) entry which is preliminary data.</text>
</comment>
<keyword evidence="3" id="KW-1185">Reference proteome</keyword>
<gene>
    <name evidence="2" type="ORF">BCR42DRAFT_374766</name>
</gene>
<feature type="domain" description="J" evidence="1">
    <location>
        <begin position="11"/>
        <end position="75"/>
    </location>
</feature>
<dbReference type="EMBL" id="MCGE01000011">
    <property type="protein sequence ID" value="ORZ16282.1"/>
    <property type="molecule type" value="Genomic_DNA"/>
</dbReference>
<protein>
    <submittedName>
        <fullName evidence="2">X-domain of DnaJ-containing-domain-containing protein</fullName>
    </submittedName>
</protein>
<dbReference type="InterPro" id="IPR036869">
    <property type="entry name" value="J_dom_sf"/>
</dbReference>
<dbReference type="InterPro" id="IPR001623">
    <property type="entry name" value="DnaJ_domain"/>
</dbReference>
<accession>A0A1X2IGX0</accession>
<evidence type="ECO:0000313" key="3">
    <source>
        <dbReference type="Proteomes" id="UP000193560"/>
    </source>
</evidence>
<dbReference type="Proteomes" id="UP000193560">
    <property type="component" value="Unassembled WGS sequence"/>
</dbReference>
<dbReference type="PANTHER" id="PTHR44924:SF1">
    <property type="entry name" value="DNAJ SUBFAMILY A MEMBER 2"/>
    <property type="match status" value="1"/>
</dbReference>
<dbReference type="InterPro" id="IPR026894">
    <property type="entry name" value="DnaJ_X"/>
</dbReference>
<dbReference type="PANTHER" id="PTHR44924">
    <property type="entry name" value="DNAJ SUBFAMILY A MEMBER 2"/>
    <property type="match status" value="1"/>
</dbReference>
<sequence length="340" mass="38925">MSFAKPPVDTYYYDVLNVPTDAEYLVIKKAYKKLAIKYHPDKNKAPDAEEKFKIVSEAYQVLGSIELRAQYDKKGRYDGLQPTEGFVDPCVQFQHMYGGDKFKNIIGELNIGHFFVQESLDKTDDRYQAVLEATEYRQTERVSKLASILKEKLSAYTSERLSGQYSTEHQPSSFEKEIQHEANDLAQSSYGNSFLFVVGRLYSSKAKEHIGIKRAGGLPGVYYTMKEKKYITKSLWKTVKASMDSQTVEKNSRLAEAQQDFDLQQELEELCVSRCYQALWQMVKFEVEATLRKVCEMLLQDKSVNASERLLRAEGLLVLGKIYESSANISEPENEVVQLI</sequence>
<dbReference type="PROSITE" id="PS50076">
    <property type="entry name" value="DNAJ_2"/>
    <property type="match status" value="1"/>
</dbReference>
<proteinExistence type="predicted"/>
<dbReference type="Pfam" id="PF14308">
    <property type="entry name" value="DnaJ-X"/>
    <property type="match status" value="1"/>
</dbReference>
<dbReference type="AlphaFoldDB" id="A0A1X2IGX0"/>
<dbReference type="PRINTS" id="PR00625">
    <property type="entry name" value="JDOMAIN"/>
</dbReference>
<evidence type="ECO:0000313" key="2">
    <source>
        <dbReference type="EMBL" id="ORZ16282.1"/>
    </source>
</evidence>